<reference evidence="1 2" key="1">
    <citation type="journal article" date="2018" name="IMA Fungus">
        <title>IMA Genome-F 9: Draft genome sequence of Annulohypoxylon stygium, Aspergillus mulundensis, Berkeleyomyces basicola (syn. Thielaviopsis basicola), Ceratocystis smalleyi, two Cercospora beticola strains, Coleophoma cylindrospora, Fusarium fracticaudum, Phialophora cf. hyalina, and Morchella septimelata.</title>
        <authorList>
            <person name="Wingfield B.D."/>
            <person name="Bills G.F."/>
            <person name="Dong Y."/>
            <person name="Huang W."/>
            <person name="Nel W.J."/>
            <person name="Swalarsk-Parry B.S."/>
            <person name="Vaghefi N."/>
            <person name="Wilken P.M."/>
            <person name="An Z."/>
            <person name="de Beer Z.W."/>
            <person name="De Vos L."/>
            <person name="Chen L."/>
            <person name="Duong T.A."/>
            <person name="Gao Y."/>
            <person name="Hammerbacher A."/>
            <person name="Kikkert J.R."/>
            <person name="Li Y."/>
            <person name="Li H."/>
            <person name="Li K."/>
            <person name="Li Q."/>
            <person name="Liu X."/>
            <person name="Ma X."/>
            <person name="Naidoo K."/>
            <person name="Pethybridge S.J."/>
            <person name="Sun J."/>
            <person name="Steenkamp E.T."/>
            <person name="van der Nest M.A."/>
            <person name="van Wyk S."/>
            <person name="Wingfield M.J."/>
            <person name="Xiong C."/>
            <person name="Yue Q."/>
            <person name="Zhang X."/>
        </authorList>
    </citation>
    <scope>NUCLEOTIDE SEQUENCE [LARGE SCALE GENOMIC DNA]</scope>
    <source>
        <strain evidence="1 2">BP5796</strain>
    </source>
</reference>
<evidence type="ECO:0000313" key="2">
    <source>
        <dbReference type="Proteomes" id="UP000256328"/>
    </source>
</evidence>
<accession>A0A3D8R368</accession>
<proteinExistence type="predicted"/>
<dbReference type="OrthoDB" id="2851338at2759"/>
<keyword evidence="2" id="KW-1185">Reference proteome</keyword>
<organism evidence="1 2">
    <name type="scientific">Coleophoma crateriformis</name>
    <dbReference type="NCBI Taxonomy" id="565419"/>
    <lineage>
        <taxon>Eukaryota</taxon>
        <taxon>Fungi</taxon>
        <taxon>Dikarya</taxon>
        <taxon>Ascomycota</taxon>
        <taxon>Pezizomycotina</taxon>
        <taxon>Leotiomycetes</taxon>
        <taxon>Helotiales</taxon>
        <taxon>Dermateaceae</taxon>
        <taxon>Coleophoma</taxon>
    </lineage>
</organism>
<gene>
    <name evidence="1" type="ORF">BP5796_09150</name>
</gene>
<dbReference type="Proteomes" id="UP000256328">
    <property type="component" value="Unassembled WGS sequence"/>
</dbReference>
<dbReference type="InterPro" id="IPR011008">
    <property type="entry name" value="Dimeric_a/b-barrel"/>
</dbReference>
<dbReference type="SUPFAM" id="SSF54909">
    <property type="entry name" value="Dimeric alpha+beta barrel"/>
    <property type="match status" value="1"/>
</dbReference>
<comment type="caution">
    <text evidence="1">The sequence shown here is derived from an EMBL/GenBank/DDBJ whole genome shotgun (WGS) entry which is preliminary data.</text>
</comment>
<sequence>MASQITGPGILYVNSKIARADILDEAGYMKWYEEDHIPEIIEIDVIKSALRWKDVDPKADKPYLVTYPMQDIGFTQSPEFKKIAVHSKLLPGGGPIYDLADIDVRYYGLIQVFDPTKLGAGKTKFIMTAAMETGDGLTDEEFDDWYRKEHLGQLSHVPGYVRTTRYKLLYYRTNAQSRELKGLPPRDADIATEAPPTWLAIHEFDSVGVDQKKIMALADTEWSKKILANVRQMLTPCYTFVKGFGDSKFFHE</sequence>
<protein>
    <submittedName>
        <fullName evidence="1">Dimeric alpha+beta barrel</fullName>
    </submittedName>
</protein>
<name>A0A3D8R368_9HELO</name>
<evidence type="ECO:0000313" key="1">
    <source>
        <dbReference type="EMBL" id="RDW68493.1"/>
    </source>
</evidence>
<dbReference type="AlphaFoldDB" id="A0A3D8R368"/>
<dbReference type="EMBL" id="PDLN01000013">
    <property type="protein sequence ID" value="RDW68493.1"/>
    <property type="molecule type" value="Genomic_DNA"/>
</dbReference>